<reference evidence="2 3" key="1">
    <citation type="submission" date="2016-10" db="EMBL/GenBank/DDBJ databases">
        <authorList>
            <person name="de Groot N.N."/>
        </authorList>
    </citation>
    <scope>NUCLEOTIDE SEQUENCE [LARGE SCALE GENOMIC DNA]</scope>
    <source>
        <strain evidence="2 3">KH2T6</strain>
    </source>
</reference>
<dbReference type="Proteomes" id="UP000186015">
    <property type="component" value="Unassembled WGS sequence"/>
</dbReference>
<gene>
    <name evidence="2" type="ORF">SAMN05216469_10152</name>
</gene>
<keyword evidence="1" id="KW-0472">Membrane</keyword>
<dbReference type="OrthoDB" id="1069985at2"/>
<feature type="transmembrane region" description="Helical" evidence="1">
    <location>
        <begin position="149"/>
        <end position="170"/>
    </location>
</feature>
<dbReference type="AlphaFoldDB" id="A0A1H7F0Z1"/>
<evidence type="ECO:0000313" key="2">
    <source>
        <dbReference type="EMBL" id="SEK19769.1"/>
    </source>
</evidence>
<feature type="transmembrane region" description="Helical" evidence="1">
    <location>
        <begin position="121"/>
        <end position="143"/>
    </location>
</feature>
<evidence type="ECO:0000256" key="1">
    <source>
        <dbReference type="SAM" id="Phobius"/>
    </source>
</evidence>
<dbReference type="EMBL" id="FOAT01000001">
    <property type="protein sequence ID" value="SEK19769.1"/>
    <property type="molecule type" value="Genomic_DNA"/>
</dbReference>
<organism evidence="2 3">
    <name type="scientific">Ruminococcus albus</name>
    <dbReference type="NCBI Taxonomy" id="1264"/>
    <lineage>
        <taxon>Bacteria</taxon>
        <taxon>Bacillati</taxon>
        <taxon>Bacillota</taxon>
        <taxon>Clostridia</taxon>
        <taxon>Eubacteriales</taxon>
        <taxon>Oscillospiraceae</taxon>
        <taxon>Ruminococcus</taxon>
    </lineage>
</organism>
<protein>
    <submittedName>
        <fullName evidence="2">Zn-dependent protease (Includes SpoIVFB)</fullName>
    </submittedName>
</protein>
<dbReference type="GO" id="GO:0006508">
    <property type="term" value="P:proteolysis"/>
    <property type="evidence" value="ECO:0007669"/>
    <property type="project" value="UniProtKB-KW"/>
</dbReference>
<keyword evidence="1" id="KW-1133">Transmembrane helix</keyword>
<dbReference type="RefSeq" id="WP_074827925.1">
    <property type="nucleotide sequence ID" value="NZ_FOAT01000001.1"/>
</dbReference>
<evidence type="ECO:0000313" key="3">
    <source>
        <dbReference type="Proteomes" id="UP000186015"/>
    </source>
</evidence>
<dbReference type="GO" id="GO:0008233">
    <property type="term" value="F:peptidase activity"/>
    <property type="evidence" value="ECO:0007669"/>
    <property type="project" value="UniProtKB-KW"/>
</dbReference>
<feature type="transmembrane region" description="Helical" evidence="1">
    <location>
        <begin position="40"/>
        <end position="58"/>
    </location>
</feature>
<feature type="transmembrane region" description="Helical" evidence="1">
    <location>
        <begin position="12"/>
        <end position="28"/>
    </location>
</feature>
<keyword evidence="1" id="KW-0812">Transmembrane</keyword>
<accession>A0A1H7F0Z1</accession>
<name>A0A1H7F0Z1_RUMAL</name>
<keyword evidence="2" id="KW-0378">Hydrolase</keyword>
<keyword evidence="2" id="KW-0645">Protease</keyword>
<sequence length="365" mass="40696">MKSKKNKKNNLLMMVIGALIGAAAGIIMSSGGGKKPGGRYMLLFVAALIVWYFISIIIHESGHLVMGLLTGYKFVSFRIGSFTILRQNGKFVVRKYSIPGTAGQCLLTHDMVEKDEDIPYFWYHAGGGLFNLITAGLYSLIFLNTTSMILYTIFKGAAVISIFLGVLNLIPLKAVGLPNDGSHIMEQIRSLTARRLTLNALIINGRQYQGETLDSMPDSLFDGDDPNGSIIASSIEAINGTRDLERREFESAKSRFKAILDNEKTVNLIRLESSCELLCCLILTGASPKEIDGLYDDELKKYITVSGKTMIGRHRLMYVYYYIYKKDKINADKEYNLAATMSEDYLNPGEAKAEMALMEYIKENY</sequence>
<proteinExistence type="predicted"/>